<proteinExistence type="predicted"/>
<sequence>MSFEQSHQTSLKRRRGSDSPPPAERAPKKRPGKKARSELSPEEDWAGDWIHKLGFELTTRKNADHPNALAWQHLSSPEAGRLDLFTDGSGYNRATGVAGWAVVRADGQKRELVHFRSGTFAKADRPAGAKPGNVSPFEAEFMAVVGGLEHVCEQVVALRSEGRPAWTHVVIFSDSPSILGSIGRYNEKTHRTMDTMHGEWLNVRLLRVGERLRDLGVHCKLCFVKGHRDVPGNEAADRVAKAQAGYRTWDEIAAMKFERQGYGSIKDLPFPTASSVAPPEETASSSG</sequence>
<name>A0ACB5SDB5_9PEZI</name>
<keyword evidence="2" id="KW-1185">Reference proteome</keyword>
<comment type="caution">
    <text evidence="1">The sequence shown here is derived from an EMBL/GenBank/DDBJ whole genome shotgun (WGS) entry which is preliminary data.</text>
</comment>
<evidence type="ECO:0000313" key="2">
    <source>
        <dbReference type="Proteomes" id="UP001165186"/>
    </source>
</evidence>
<reference evidence="1" key="1">
    <citation type="submission" date="2024-09" db="EMBL/GenBank/DDBJ databases">
        <title>Draft Genome Sequences of Neofusicoccum parvum.</title>
        <authorList>
            <person name="Ashida A."/>
            <person name="Camagna M."/>
            <person name="Tanaka A."/>
            <person name="Takemoto D."/>
        </authorList>
    </citation>
    <scope>NUCLEOTIDE SEQUENCE</scope>
    <source>
        <strain evidence="1">PPO83</strain>
    </source>
</reference>
<accession>A0ACB5SDB5</accession>
<organism evidence="1 2">
    <name type="scientific">Neofusicoccum parvum</name>
    <dbReference type="NCBI Taxonomy" id="310453"/>
    <lineage>
        <taxon>Eukaryota</taxon>
        <taxon>Fungi</taxon>
        <taxon>Dikarya</taxon>
        <taxon>Ascomycota</taxon>
        <taxon>Pezizomycotina</taxon>
        <taxon>Dothideomycetes</taxon>
        <taxon>Dothideomycetes incertae sedis</taxon>
        <taxon>Botryosphaeriales</taxon>
        <taxon>Botryosphaeriaceae</taxon>
        <taxon>Neofusicoccum</taxon>
    </lineage>
</organism>
<dbReference type="EMBL" id="BSXG01000072">
    <property type="protein sequence ID" value="GME35639.1"/>
    <property type="molecule type" value="Genomic_DNA"/>
</dbReference>
<dbReference type="Proteomes" id="UP001165186">
    <property type="component" value="Unassembled WGS sequence"/>
</dbReference>
<protein>
    <submittedName>
        <fullName evidence="1">Uncharacterized protein</fullName>
    </submittedName>
</protein>
<gene>
    <name evidence="1" type="primary">g288</name>
    <name evidence="1" type="ORF">NpPPO83_00000288</name>
</gene>
<evidence type="ECO:0000313" key="1">
    <source>
        <dbReference type="EMBL" id="GME35639.1"/>
    </source>
</evidence>